<keyword evidence="2" id="KW-1185">Reference proteome</keyword>
<protein>
    <submittedName>
        <fullName evidence="1">Uncharacterized protein</fullName>
    </submittedName>
</protein>
<evidence type="ECO:0000313" key="1">
    <source>
        <dbReference type="EMBL" id="KPJ17252.1"/>
    </source>
</evidence>
<dbReference type="EMBL" id="KQ460154">
    <property type="protein sequence ID" value="KPJ17252.1"/>
    <property type="molecule type" value="Genomic_DNA"/>
</dbReference>
<gene>
    <name evidence="1" type="ORF">RR48_08743</name>
</gene>
<dbReference type="AlphaFoldDB" id="A0A194RI64"/>
<sequence length="136" mass="15085">MFKRNDFLVAQDRLYKEKVPYGYIYAKYGRHFKCPITYLRVVDRLGVGRGPQVQVIRGGIRYYNVVLRLRSPYGLPISVNIYVGCENKMKMTTPLLPTSDGALTGGDETPIAADDTNSTAATTNAGQNTVETTLTS</sequence>
<evidence type="ECO:0000313" key="2">
    <source>
        <dbReference type="Proteomes" id="UP000053240"/>
    </source>
</evidence>
<organism evidence="1 2">
    <name type="scientific">Papilio machaon</name>
    <name type="common">Old World swallowtail butterfly</name>
    <dbReference type="NCBI Taxonomy" id="76193"/>
    <lineage>
        <taxon>Eukaryota</taxon>
        <taxon>Metazoa</taxon>
        <taxon>Ecdysozoa</taxon>
        <taxon>Arthropoda</taxon>
        <taxon>Hexapoda</taxon>
        <taxon>Insecta</taxon>
        <taxon>Pterygota</taxon>
        <taxon>Neoptera</taxon>
        <taxon>Endopterygota</taxon>
        <taxon>Lepidoptera</taxon>
        <taxon>Glossata</taxon>
        <taxon>Ditrysia</taxon>
        <taxon>Papilionoidea</taxon>
        <taxon>Papilionidae</taxon>
        <taxon>Papilioninae</taxon>
        <taxon>Papilio</taxon>
    </lineage>
</organism>
<reference evidence="1 2" key="1">
    <citation type="journal article" date="2015" name="Nat. Commun.">
        <title>Outbred genome sequencing and CRISPR/Cas9 gene editing in butterflies.</title>
        <authorList>
            <person name="Li X."/>
            <person name="Fan D."/>
            <person name="Zhang W."/>
            <person name="Liu G."/>
            <person name="Zhang L."/>
            <person name="Zhao L."/>
            <person name="Fang X."/>
            <person name="Chen L."/>
            <person name="Dong Y."/>
            <person name="Chen Y."/>
            <person name="Ding Y."/>
            <person name="Zhao R."/>
            <person name="Feng M."/>
            <person name="Zhu Y."/>
            <person name="Feng Y."/>
            <person name="Jiang X."/>
            <person name="Zhu D."/>
            <person name="Xiang H."/>
            <person name="Feng X."/>
            <person name="Li S."/>
            <person name="Wang J."/>
            <person name="Zhang G."/>
            <person name="Kronforst M.R."/>
            <person name="Wang W."/>
        </authorList>
    </citation>
    <scope>NUCLEOTIDE SEQUENCE [LARGE SCALE GENOMIC DNA]</scope>
    <source>
        <strain evidence="1">Ya'a_city_454_Pm</strain>
        <tissue evidence="1">Whole body</tissue>
    </source>
</reference>
<name>A0A194RI64_PAPMA</name>
<dbReference type="InterPro" id="IPR031734">
    <property type="entry name" value="MBF2"/>
</dbReference>
<dbReference type="InParanoid" id="A0A194RI64"/>
<dbReference type="Pfam" id="PF15868">
    <property type="entry name" value="MBF2"/>
    <property type="match status" value="1"/>
</dbReference>
<proteinExistence type="predicted"/>
<dbReference type="Proteomes" id="UP000053240">
    <property type="component" value="Unassembled WGS sequence"/>
</dbReference>
<accession>A0A194RI64</accession>